<dbReference type="EMBL" id="LSRX01001082">
    <property type="protein sequence ID" value="OLP83925.1"/>
    <property type="molecule type" value="Genomic_DNA"/>
</dbReference>
<dbReference type="AlphaFoldDB" id="A0A1Q9CLY5"/>
<keyword evidence="2" id="KW-1185">Reference proteome</keyword>
<dbReference type="Proteomes" id="UP000186817">
    <property type="component" value="Unassembled WGS sequence"/>
</dbReference>
<evidence type="ECO:0000313" key="2">
    <source>
        <dbReference type="Proteomes" id="UP000186817"/>
    </source>
</evidence>
<reference evidence="1 2" key="1">
    <citation type="submission" date="2016-02" db="EMBL/GenBank/DDBJ databases">
        <title>Genome analysis of coral dinoflagellate symbionts highlights evolutionary adaptations to a symbiotic lifestyle.</title>
        <authorList>
            <person name="Aranda M."/>
            <person name="Li Y."/>
            <person name="Liew Y.J."/>
            <person name="Baumgarten S."/>
            <person name="Simakov O."/>
            <person name="Wilson M."/>
            <person name="Piel J."/>
            <person name="Ashoor H."/>
            <person name="Bougouffa S."/>
            <person name="Bajic V.B."/>
            <person name="Ryu T."/>
            <person name="Ravasi T."/>
            <person name="Bayer T."/>
            <person name="Micklem G."/>
            <person name="Kim H."/>
            <person name="Bhak J."/>
            <person name="Lajeunesse T.C."/>
            <person name="Voolstra C.R."/>
        </authorList>
    </citation>
    <scope>NUCLEOTIDE SEQUENCE [LARGE SCALE GENOMIC DNA]</scope>
    <source>
        <strain evidence="1 2">CCMP2467</strain>
    </source>
</reference>
<organism evidence="1 2">
    <name type="scientific">Symbiodinium microadriaticum</name>
    <name type="common">Dinoflagellate</name>
    <name type="synonym">Zooxanthella microadriatica</name>
    <dbReference type="NCBI Taxonomy" id="2951"/>
    <lineage>
        <taxon>Eukaryota</taxon>
        <taxon>Sar</taxon>
        <taxon>Alveolata</taxon>
        <taxon>Dinophyceae</taxon>
        <taxon>Suessiales</taxon>
        <taxon>Symbiodiniaceae</taxon>
        <taxon>Symbiodinium</taxon>
    </lineage>
</organism>
<sequence length="98" mass="11395">MPCIMMWRLAEAFKQETKSWDEDHYNAIETREFETLWRNAISKDGRAHVTELSDALARLAPDTARDWRESVLRRACRALQSEGRAVYMGQEIRLLAGP</sequence>
<gene>
    <name evidence="1" type="ORF">AK812_SmicGene35254</name>
</gene>
<comment type="caution">
    <text evidence="1">The sequence shown here is derived from an EMBL/GenBank/DDBJ whole genome shotgun (WGS) entry which is preliminary data.</text>
</comment>
<name>A0A1Q9CLY5_SYMMI</name>
<evidence type="ECO:0000313" key="1">
    <source>
        <dbReference type="EMBL" id="OLP83925.1"/>
    </source>
</evidence>
<protein>
    <submittedName>
        <fullName evidence="1">Uncharacterized protein</fullName>
    </submittedName>
</protein>
<accession>A0A1Q9CLY5</accession>
<proteinExistence type="predicted"/>